<feature type="chain" id="PRO_5011537948" description="Rap1a immunity protein domain-containing protein" evidence="1">
    <location>
        <begin position="18"/>
        <end position="128"/>
    </location>
</feature>
<dbReference type="OrthoDB" id="8266144at2"/>
<dbReference type="AlphaFoldDB" id="A0A1I1YMP4"/>
<dbReference type="InterPro" id="IPR041238">
    <property type="entry name" value="Rap1a"/>
</dbReference>
<evidence type="ECO:0000313" key="4">
    <source>
        <dbReference type="Proteomes" id="UP000198977"/>
    </source>
</evidence>
<feature type="domain" description="Rap1a immunity protein" evidence="2">
    <location>
        <begin position="21"/>
        <end position="127"/>
    </location>
</feature>
<keyword evidence="1" id="KW-0732">Signal</keyword>
<dbReference type="Pfam" id="PF18602">
    <property type="entry name" value="Rap1a"/>
    <property type="match status" value="1"/>
</dbReference>
<accession>A0A1I1YMP4</accession>
<dbReference type="EMBL" id="FOMW01000005">
    <property type="protein sequence ID" value="SFE20777.1"/>
    <property type="molecule type" value="Genomic_DNA"/>
</dbReference>
<sequence length="128" mass="13478">MKLLAVLLCMTSAPLAAQTASGNEIAAACDHLDEADIRGGYCIGYIIGAWEGIKIGAFEALVVSGAKGTAEELDGMVNSILGICAPVSVERGQIVDIVIGYFEQNPAIRHLPARSLIREAMVESFPCK</sequence>
<evidence type="ECO:0000313" key="3">
    <source>
        <dbReference type="EMBL" id="SFE20777.1"/>
    </source>
</evidence>
<dbReference type="Gene3D" id="1.10.890.40">
    <property type="match status" value="1"/>
</dbReference>
<reference evidence="3 4" key="1">
    <citation type="submission" date="2016-10" db="EMBL/GenBank/DDBJ databases">
        <authorList>
            <person name="de Groot N.N."/>
        </authorList>
    </citation>
    <scope>NUCLEOTIDE SEQUENCE [LARGE SCALE GENOMIC DNA]</scope>
    <source>
        <strain evidence="3 4">DSM 11443</strain>
    </source>
</reference>
<evidence type="ECO:0000259" key="2">
    <source>
        <dbReference type="Pfam" id="PF18602"/>
    </source>
</evidence>
<dbReference type="Proteomes" id="UP000198977">
    <property type="component" value="Unassembled WGS sequence"/>
</dbReference>
<evidence type="ECO:0000256" key="1">
    <source>
        <dbReference type="SAM" id="SignalP"/>
    </source>
</evidence>
<dbReference type="RefSeq" id="WP_093923549.1">
    <property type="nucleotide sequence ID" value="NZ_FOMW01000005.1"/>
</dbReference>
<dbReference type="STRING" id="74348.SAMN04488523_105316"/>
<keyword evidence="4" id="KW-1185">Reference proteome</keyword>
<name>A0A1I1YMP4_9RHOB</name>
<proteinExistence type="predicted"/>
<organism evidence="3 4">
    <name type="scientific">Sulfitobacter brevis</name>
    <dbReference type="NCBI Taxonomy" id="74348"/>
    <lineage>
        <taxon>Bacteria</taxon>
        <taxon>Pseudomonadati</taxon>
        <taxon>Pseudomonadota</taxon>
        <taxon>Alphaproteobacteria</taxon>
        <taxon>Rhodobacterales</taxon>
        <taxon>Roseobacteraceae</taxon>
        <taxon>Sulfitobacter</taxon>
    </lineage>
</organism>
<feature type="signal peptide" evidence="1">
    <location>
        <begin position="1"/>
        <end position="17"/>
    </location>
</feature>
<gene>
    <name evidence="3" type="ORF">SAMN04488523_105316</name>
</gene>
<protein>
    <recommendedName>
        <fullName evidence="2">Rap1a immunity protein domain-containing protein</fullName>
    </recommendedName>
</protein>